<dbReference type="EMBL" id="FMWP01000116">
    <property type="protein sequence ID" value="SDA01471.1"/>
    <property type="molecule type" value="Genomic_DNA"/>
</dbReference>
<dbReference type="EMBL" id="FMWP01000116">
    <property type="protein sequence ID" value="SDA01472.1"/>
    <property type="molecule type" value="Genomic_DNA"/>
</dbReference>
<evidence type="ECO:0000313" key="5">
    <source>
        <dbReference type="Proteomes" id="UP000249723"/>
    </source>
</evidence>
<feature type="compositionally biased region" description="Polar residues" evidence="1">
    <location>
        <begin position="72"/>
        <end position="85"/>
    </location>
</feature>
<feature type="region of interest" description="Disordered" evidence="1">
    <location>
        <begin position="56"/>
        <end position="103"/>
    </location>
</feature>
<reference evidence="5" key="1">
    <citation type="submission" date="2016-10" db="EMBL/GenBank/DDBJ databases">
        <authorList>
            <person name="Jeantristanb JTB J.-T."/>
            <person name="Ricardo R."/>
        </authorList>
    </citation>
    <scope>NUCLEOTIDE SEQUENCE [LARGE SCALE GENOMIC DNA]</scope>
</reference>
<keyword evidence="2" id="KW-0732">Signal</keyword>
<feature type="chain" id="PRO_5036058004" evidence="2">
    <location>
        <begin position="18"/>
        <end position="103"/>
    </location>
</feature>
<evidence type="ECO:0000313" key="3">
    <source>
        <dbReference type="EMBL" id="SDA01471.1"/>
    </source>
</evidence>
<accession>A0A2X0LJZ1</accession>
<name>A0A2X0LJZ1_9BASI</name>
<reference evidence="3" key="2">
    <citation type="submission" date="2016-10" db="EMBL/GenBank/DDBJ databases">
        <authorList>
            <person name="Cai Z."/>
        </authorList>
    </citation>
    <scope>NUCLEOTIDE SEQUENCE [LARGE SCALE GENOMIC DNA]</scope>
</reference>
<feature type="signal peptide" evidence="2">
    <location>
        <begin position="1"/>
        <end position="17"/>
    </location>
</feature>
<evidence type="ECO:0000313" key="4">
    <source>
        <dbReference type="EMBL" id="SDA01472.1"/>
    </source>
</evidence>
<evidence type="ECO:0000256" key="2">
    <source>
        <dbReference type="SAM" id="SignalP"/>
    </source>
</evidence>
<evidence type="ECO:0000256" key="1">
    <source>
        <dbReference type="SAM" id="MobiDB-lite"/>
    </source>
</evidence>
<gene>
    <name evidence="3" type="ORF">BZ3500_MVSOF-1268-A1-R1_CHR10-1G02699</name>
    <name evidence="4" type="ORF">BZ3500_MVSOF-1268-A1-R1_CHR10-1G02700</name>
</gene>
<protein>
    <submittedName>
        <fullName evidence="3">BZ3500_MvSof-1268-A1-R1_Chr10-1g02699 protein</fullName>
    </submittedName>
    <submittedName>
        <fullName evidence="4">BZ3500_MvSof-1268-A1-R1_Chr10-1g02700 protein</fullName>
    </submittedName>
</protein>
<proteinExistence type="predicted"/>
<dbReference type="Proteomes" id="UP000249723">
    <property type="component" value="Unassembled WGS sequence"/>
</dbReference>
<organism evidence="3 5">
    <name type="scientific">Microbotryum saponariae</name>
    <dbReference type="NCBI Taxonomy" id="289078"/>
    <lineage>
        <taxon>Eukaryota</taxon>
        <taxon>Fungi</taxon>
        <taxon>Dikarya</taxon>
        <taxon>Basidiomycota</taxon>
        <taxon>Pucciniomycotina</taxon>
        <taxon>Microbotryomycetes</taxon>
        <taxon>Microbotryales</taxon>
        <taxon>Microbotryaceae</taxon>
        <taxon>Microbotryum</taxon>
    </lineage>
</organism>
<dbReference type="AlphaFoldDB" id="A0A2X0LJZ1"/>
<keyword evidence="5" id="KW-1185">Reference proteome</keyword>
<sequence>MATGAIAFIMGFTASLMTVCTRFRPAASEGRFETFVGASLPVSTLVRSHWTAVRGLAARSSPTHARDRGASSAPNPETRVQTSRDATGDGVPGVGDSERGRAD</sequence>